<dbReference type="GO" id="GO:0005524">
    <property type="term" value="F:ATP binding"/>
    <property type="evidence" value="ECO:0007669"/>
    <property type="project" value="UniProtKB-KW"/>
</dbReference>
<dbReference type="InterPro" id="IPR027640">
    <property type="entry name" value="Kinesin-like_fam"/>
</dbReference>
<keyword evidence="2" id="KW-0547">Nucleotide-binding</keyword>
<keyword evidence="6" id="KW-0175">Coiled coil</keyword>
<evidence type="ECO:0000256" key="1">
    <source>
        <dbReference type="ARBA" id="ARBA00004245"/>
    </source>
</evidence>
<dbReference type="GO" id="GO:0008017">
    <property type="term" value="F:microtubule binding"/>
    <property type="evidence" value="ECO:0007669"/>
    <property type="project" value="InterPro"/>
</dbReference>
<accession>A0A9W9ZV43</accession>
<keyword evidence="4" id="KW-0206">Cytoskeleton</keyword>
<dbReference type="GO" id="GO:0003777">
    <property type="term" value="F:microtubule motor activity"/>
    <property type="evidence" value="ECO:0007669"/>
    <property type="project" value="InterPro"/>
</dbReference>
<organism evidence="8 9">
    <name type="scientific">Desmophyllum pertusum</name>
    <dbReference type="NCBI Taxonomy" id="174260"/>
    <lineage>
        <taxon>Eukaryota</taxon>
        <taxon>Metazoa</taxon>
        <taxon>Cnidaria</taxon>
        <taxon>Anthozoa</taxon>
        <taxon>Hexacorallia</taxon>
        <taxon>Scleractinia</taxon>
        <taxon>Caryophylliina</taxon>
        <taxon>Caryophylliidae</taxon>
        <taxon>Desmophyllum</taxon>
    </lineage>
</organism>
<dbReference type="Gene3D" id="3.40.850.10">
    <property type="entry name" value="Kinesin motor domain"/>
    <property type="match status" value="1"/>
</dbReference>
<evidence type="ECO:0000313" key="8">
    <source>
        <dbReference type="EMBL" id="KAJ7388432.1"/>
    </source>
</evidence>
<comment type="caution">
    <text evidence="8">The sequence shown here is derived from an EMBL/GenBank/DDBJ whole genome shotgun (WGS) entry which is preliminary data.</text>
</comment>
<evidence type="ECO:0000256" key="4">
    <source>
        <dbReference type="ARBA" id="ARBA00023212"/>
    </source>
</evidence>
<comment type="subcellular location">
    <subcellularLocation>
        <location evidence="1">Cytoplasm</location>
        <location evidence="1">Cytoskeleton</location>
    </subcellularLocation>
</comment>
<keyword evidence="9" id="KW-1185">Reference proteome</keyword>
<dbReference type="OrthoDB" id="3176171at2759"/>
<evidence type="ECO:0000256" key="2">
    <source>
        <dbReference type="ARBA" id="ARBA00022741"/>
    </source>
</evidence>
<dbReference type="Pfam" id="PF16796">
    <property type="entry name" value="Microtub_bd"/>
    <property type="match status" value="1"/>
</dbReference>
<sequence>MPELSDQQLKDRVQKLENLLRAREERIVALETENAMLYLKLAQCQGSVRSCRHESTHYRRLFDEEQGFRKNSLQTLRTSSNKLQEVKLELHDLRKKVKALPELLSQEMDKTTKLTDQFGSMKISNMEGLQSKLLKTEMEMVEFRQRYIKEKSRRMTLHNTLVEIRGNIRVHCRLRPLISRLDSPGDEDSLGLAGTPSERVVDRLDDEKLMVRPAKPVGGQMQRKEFEFERVYTDIDQKSLFDDVAPLLTSLLDG</sequence>
<dbReference type="AlphaFoldDB" id="A0A9W9ZV43"/>
<evidence type="ECO:0000256" key="5">
    <source>
        <dbReference type="PROSITE-ProRule" id="PRU00283"/>
    </source>
</evidence>
<feature type="coiled-coil region" evidence="6">
    <location>
        <begin position="6"/>
        <end position="33"/>
    </location>
</feature>
<keyword evidence="4" id="KW-0963">Cytoplasm</keyword>
<dbReference type="Proteomes" id="UP001163046">
    <property type="component" value="Unassembled WGS sequence"/>
</dbReference>
<keyword evidence="3" id="KW-0067">ATP-binding</keyword>
<dbReference type="EMBL" id="MU825469">
    <property type="protein sequence ID" value="KAJ7388432.1"/>
    <property type="molecule type" value="Genomic_DNA"/>
</dbReference>
<evidence type="ECO:0000256" key="3">
    <source>
        <dbReference type="ARBA" id="ARBA00022840"/>
    </source>
</evidence>
<dbReference type="PANTHER" id="PTHR47972">
    <property type="entry name" value="KINESIN-LIKE PROTEIN KLP-3"/>
    <property type="match status" value="1"/>
</dbReference>
<reference evidence="8" key="1">
    <citation type="submission" date="2023-01" db="EMBL/GenBank/DDBJ databases">
        <title>Genome assembly of the deep-sea coral Lophelia pertusa.</title>
        <authorList>
            <person name="Herrera S."/>
            <person name="Cordes E."/>
        </authorList>
    </citation>
    <scope>NUCLEOTIDE SEQUENCE</scope>
    <source>
        <strain evidence="8">USNM1676648</strain>
        <tissue evidence="8">Polyp</tissue>
    </source>
</reference>
<evidence type="ECO:0000256" key="6">
    <source>
        <dbReference type="SAM" id="Coils"/>
    </source>
</evidence>
<dbReference type="InterPro" id="IPR036961">
    <property type="entry name" value="Kinesin_motor_dom_sf"/>
</dbReference>
<comment type="caution">
    <text evidence="5">Lacks conserved residue(s) required for the propagation of feature annotation.</text>
</comment>
<comment type="similarity">
    <text evidence="5">Belongs to the TRAFAC class myosin-kinesin ATPase superfamily. Kinesin family.</text>
</comment>
<dbReference type="SUPFAM" id="SSF52540">
    <property type="entry name" value="P-loop containing nucleoside triphosphate hydrolases"/>
    <property type="match status" value="1"/>
</dbReference>
<evidence type="ECO:0000259" key="7">
    <source>
        <dbReference type="PROSITE" id="PS50067"/>
    </source>
</evidence>
<dbReference type="GO" id="GO:0007018">
    <property type="term" value="P:microtubule-based movement"/>
    <property type="evidence" value="ECO:0007669"/>
    <property type="project" value="InterPro"/>
</dbReference>
<dbReference type="GO" id="GO:0015630">
    <property type="term" value="C:microtubule cytoskeleton"/>
    <property type="evidence" value="ECO:0007669"/>
    <property type="project" value="TreeGrafter"/>
</dbReference>
<evidence type="ECO:0000313" key="9">
    <source>
        <dbReference type="Proteomes" id="UP001163046"/>
    </source>
</evidence>
<dbReference type="PROSITE" id="PS50067">
    <property type="entry name" value="KINESIN_MOTOR_2"/>
    <property type="match status" value="1"/>
</dbReference>
<dbReference type="InterPro" id="IPR031852">
    <property type="entry name" value="Vik1/Cik1_MT-bd"/>
</dbReference>
<protein>
    <recommendedName>
        <fullName evidence="7">Kinesin motor domain-containing protein</fullName>
    </recommendedName>
</protein>
<dbReference type="InterPro" id="IPR027417">
    <property type="entry name" value="P-loop_NTPase"/>
</dbReference>
<proteinExistence type="inferred from homology"/>
<dbReference type="InterPro" id="IPR001752">
    <property type="entry name" value="Kinesin_motor_dom"/>
</dbReference>
<name>A0A9W9ZV43_9CNID</name>
<gene>
    <name evidence="8" type="ORF">OS493_037593</name>
</gene>
<feature type="domain" description="Kinesin motor" evidence="7">
    <location>
        <begin position="167"/>
        <end position="254"/>
    </location>
</feature>
<dbReference type="PANTHER" id="PTHR47972:SF28">
    <property type="entry name" value="KINESIN-LIKE PROTEIN KLP-3"/>
    <property type="match status" value="1"/>
</dbReference>